<dbReference type="GO" id="GO:0004518">
    <property type="term" value="F:nuclease activity"/>
    <property type="evidence" value="ECO:0007669"/>
    <property type="project" value="UniProtKB-KW"/>
</dbReference>
<dbReference type="GO" id="GO:0005634">
    <property type="term" value="C:nucleus"/>
    <property type="evidence" value="ECO:0007669"/>
    <property type="project" value="UniProtKB-SubCell"/>
</dbReference>
<evidence type="ECO:0000256" key="3">
    <source>
        <dbReference type="ARBA" id="ARBA00006958"/>
    </source>
</evidence>
<dbReference type="GO" id="GO:0016787">
    <property type="term" value="F:hydrolase activity"/>
    <property type="evidence" value="ECO:0007669"/>
    <property type="project" value="UniProtKB-KW"/>
</dbReference>
<dbReference type="InterPro" id="IPR027806">
    <property type="entry name" value="HARBI1_dom"/>
</dbReference>
<dbReference type="Proteomes" id="UP000053097">
    <property type="component" value="Unassembled WGS sequence"/>
</dbReference>
<name>A0A026WQL2_OOCBI</name>
<dbReference type="AlphaFoldDB" id="A0A026WQL2"/>
<keyword evidence="5" id="KW-0479">Metal-binding</keyword>
<dbReference type="Pfam" id="PF13359">
    <property type="entry name" value="DDE_Tnp_4"/>
    <property type="match status" value="1"/>
</dbReference>
<dbReference type="OrthoDB" id="6740069at2759"/>
<evidence type="ECO:0000256" key="5">
    <source>
        <dbReference type="ARBA" id="ARBA00022723"/>
    </source>
</evidence>
<feature type="domain" description="DDE Tnp4" evidence="8">
    <location>
        <begin position="77"/>
        <end position="160"/>
    </location>
</feature>
<protein>
    <submittedName>
        <fullName evidence="9">Putative nuclease HARBI1</fullName>
    </submittedName>
</protein>
<proteinExistence type="inferred from homology"/>
<sequence length="165" mass="18807">QLFLTLRYFATGSFIISAGDFAGVSTTSAHRIIHRVTNAIARLRPHFVTFPTTDNEIKKEQLEFYKIARFPRVVGCVDCTHVRVQSFELFRNRKGYFSLNVQTVKNGNLKISDIVARWPESVHDGTIFNNSRLRGTFEQGMYGDGHLLGDSGYSLTHWTCLTKFL</sequence>
<keyword evidence="6" id="KW-0378">Hydrolase</keyword>
<comment type="similarity">
    <text evidence="3">Belongs to the HARBI1 family.</text>
</comment>
<evidence type="ECO:0000256" key="1">
    <source>
        <dbReference type="ARBA" id="ARBA00001968"/>
    </source>
</evidence>
<dbReference type="OMA" id="INCTHIR"/>
<evidence type="ECO:0000256" key="6">
    <source>
        <dbReference type="ARBA" id="ARBA00022801"/>
    </source>
</evidence>
<dbReference type="InterPro" id="IPR045249">
    <property type="entry name" value="HARBI1-like"/>
</dbReference>
<comment type="cofactor">
    <cofactor evidence="1">
        <name>a divalent metal cation</name>
        <dbReference type="ChEBI" id="CHEBI:60240"/>
    </cofactor>
</comment>
<dbReference type="EMBL" id="KK107129">
    <property type="protein sequence ID" value="EZA58228.1"/>
    <property type="molecule type" value="Genomic_DNA"/>
</dbReference>
<keyword evidence="10" id="KW-1185">Reference proteome</keyword>
<accession>A0A026WQL2</accession>
<evidence type="ECO:0000256" key="7">
    <source>
        <dbReference type="ARBA" id="ARBA00023242"/>
    </source>
</evidence>
<reference evidence="9 10" key="1">
    <citation type="journal article" date="2014" name="Curr. Biol.">
        <title>The genome of the clonal raider ant Cerapachys biroi.</title>
        <authorList>
            <person name="Oxley P.R."/>
            <person name="Ji L."/>
            <person name="Fetter-Pruneda I."/>
            <person name="McKenzie S.K."/>
            <person name="Li C."/>
            <person name="Hu H."/>
            <person name="Zhang G."/>
            <person name="Kronauer D.J."/>
        </authorList>
    </citation>
    <scope>NUCLEOTIDE SEQUENCE [LARGE SCALE GENOMIC DNA]</scope>
</reference>
<organism evidence="9 10">
    <name type="scientific">Ooceraea biroi</name>
    <name type="common">Clonal raider ant</name>
    <name type="synonym">Cerapachys biroi</name>
    <dbReference type="NCBI Taxonomy" id="2015173"/>
    <lineage>
        <taxon>Eukaryota</taxon>
        <taxon>Metazoa</taxon>
        <taxon>Ecdysozoa</taxon>
        <taxon>Arthropoda</taxon>
        <taxon>Hexapoda</taxon>
        <taxon>Insecta</taxon>
        <taxon>Pterygota</taxon>
        <taxon>Neoptera</taxon>
        <taxon>Endopterygota</taxon>
        <taxon>Hymenoptera</taxon>
        <taxon>Apocrita</taxon>
        <taxon>Aculeata</taxon>
        <taxon>Formicoidea</taxon>
        <taxon>Formicidae</taxon>
        <taxon>Dorylinae</taxon>
        <taxon>Ooceraea</taxon>
    </lineage>
</organism>
<keyword evidence="4" id="KW-0540">Nuclease</keyword>
<evidence type="ECO:0000256" key="2">
    <source>
        <dbReference type="ARBA" id="ARBA00004123"/>
    </source>
</evidence>
<feature type="non-terminal residue" evidence="9">
    <location>
        <position position="1"/>
    </location>
</feature>
<dbReference type="PANTHER" id="PTHR22930:SF289">
    <property type="entry name" value="DDE TNP4 DOMAIN-CONTAINING PROTEIN-RELATED"/>
    <property type="match status" value="1"/>
</dbReference>
<evidence type="ECO:0000259" key="8">
    <source>
        <dbReference type="Pfam" id="PF13359"/>
    </source>
</evidence>
<dbReference type="GO" id="GO:0046872">
    <property type="term" value="F:metal ion binding"/>
    <property type="evidence" value="ECO:0007669"/>
    <property type="project" value="UniProtKB-KW"/>
</dbReference>
<evidence type="ECO:0000313" key="10">
    <source>
        <dbReference type="Proteomes" id="UP000053097"/>
    </source>
</evidence>
<keyword evidence="7" id="KW-0539">Nucleus</keyword>
<evidence type="ECO:0000256" key="4">
    <source>
        <dbReference type="ARBA" id="ARBA00022722"/>
    </source>
</evidence>
<comment type="subcellular location">
    <subcellularLocation>
        <location evidence="2">Nucleus</location>
    </subcellularLocation>
</comment>
<gene>
    <name evidence="9" type="ORF">X777_01591</name>
</gene>
<evidence type="ECO:0000313" key="9">
    <source>
        <dbReference type="EMBL" id="EZA58228.1"/>
    </source>
</evidence>
<dbReference type="PANTHER" id="PTHR22930">
    <property type="match status" value="1"/>
</dbReference>